<dbReference type="EMBL" id="SJPG01000001">
    <property type="protein sequence ID" value="TWT61973.1"/>
    <property type="molecule type" value="Genomic_DNA"/>
</dbReference>
<organism evidence="1 2">
    <name type="scientific">Rubinisphaera italica</name>
    <dbReference type="NCBI Taxonomy" id="2527969"/>
    <lineage>
        <taxon>Bacteria</taxon>
        <taxon>Pseudomonadati</taxon>
        <taxon>Planctomycetota</taxon>
        <taxon>Planctomycetia</taxon>
        <taxon>Planctomycetales</taxon>
        <taxon>Planctomycetaceae</taxon>
        <taxon>Rubinisphaera</taxon>
    </lineage>
</organism>
<sequence length="68" mass="7637">MLLDLMSSNSRNKDIHVFSTCLKWIGNANQEGGYYQAAIDMTIAKRWSNLQISDLLQLAVYLSGLLMA</sequence>
<evidence type="ECO:0000313" key="2">
    <source>
        <dbReference type="Proteomes" id="UP000316095"/>
    </source>
</evidence>
<accession>A0A5C5XI04</accession>
<proteinExistence type="predicted"/>
<reference evidence="1 2" key="1">
    <citation type="submission" date="2019-02" db="EMBL/GenBank/DDBJ databases">
        <title>Deep-cultivation of Planctomycetes and their phenomic and genomic characterization uncovers novel biology.</title>
        <authorList>
            <person name="Wiegand S."/>
            <person name="Jogler M."/>
            <person name="Boedeker C."/>
            <person name="Pinto D."/>
            <person name="Vollmers J."/>
            <person name="Rivas-Marin E."/>
            <person name="Kohn T."/>
            <person name="Peeters S.H."/>
            <person name="Heuer A."/>
            <person name="Rast P."/>
            <person name="Oberbeckmann S."/>
            <person name="Bunk B."/>
            <person name="Jeske O."/>
            <person name="Meyerdierks A."/>
            <person name="Storesund J.E."/>
            <person name="Kallscheuer N."/>
            <person name="Luecker S."/>
            <person name="Lage O.M."/>
            <person name="Pohl T."/>
            <person name="Merkel B.J."/>
            <person name="Hornburger P."/>
            <person name="Mueller R.-W."/>
            <person name="Bruemmer F."/>
            <person name="Labrenz M."/>
            <person name="Spormann A.M."/>
            <person name="Op Den Camp H."/>
            <person name="Overmann J."/>
            <person name="Amann R."/>
            <person name="Jetten M.S.M."/>
            <person name="Mascher T."/>
            <person name="Medema M.H."/>
            <person name="Devos D.P."/>
            <person name="Kaster A.-K."/>
            <person name="Ovreas L."/>
            <person name="Rohde M."/>
            <person name="Galperin M.Y."/>
            <person name="Jogler C."/>
        </authorList>
    </citation>
    <scope>NUCLEOTIDE SEQUENCE [LARGE SCALE GENOMIC DNA]</scope>
    <source>
        <strain evidence="1 2">Pan54</strain>
    </source>
</reference>
<dbReference type="Proteomes" id="UP000316095">
    <property type="component" value="Unassembled WGS sequence"/>
</dbReference>
<protein>
    <submittedName>
        <fullName evidence="1">Uncharacterized protein</fullName>
    </submittedName>
</protein>
<gene>
    <name evidence="1" type="ORF">Pan54_27110</name>
</gene>
<comment type="caution">
    <text evidence="1">The sequence shown here is derived from an EMBL/GenBank/DDBJ whole genome shotgun (WGS) entry which is preliminary data.</text>
</comment>
<evidence type="ECO:0000313" key="1">
    <source>
        <dbReference type="EMBL" id="TWT61973.1"/>
    </source>
</evidence>
<name>A0A5C5XI04_9PLAN</name>
<keyword evidence="2" id="KW-1185">Reference proteome</keyword>
<dbReference type="AlphaFoldDB" id="A0A5C5XI04"/>